<keyword evidence="2" id="KW-0808">Transferase</keyword>
<feature type="domain" description="RNase H type-1" evidence="1">
    <location>
        <begin position="1"/>
        <end position="126"/>
    </location>
</feature>
<keyword evidence="2" id="KW-0548">Nucleotidyltransferase</keyword>
<keyword evidence="2" id="KW-0695">RNA-directed DNA polymerase</keyword>
<dbReference type="GO" id="GO:0003964">
    <property type="term" value="F:RNA-directed DNA polymerase activity"/>
    <property type="evidence" value="ECO:0007669"/>
    <property type="project" value="UniProtKB-KW"/>
</dbReference>
<dbReference type="GO" id="GO:0003676">
    <property type="term" value="F:nucleic acid binding"/>
    <property type="evidence" value="ECO:0007669"/>
    <property type="project" value="InterPro"/>
</dbReference>
<dbReference type="InterPro" id="IPR002156">
    <property type="entry name" value="RNaseH_domain"/>
</dbReference>
<proteinExistence type="predicted"/>
<dbReference type="CDD" id="cd09279">
    <property type="entry name" value="RNase_HI_like"/>
    <property type="match status" value="1"/>
</dbReference>
<dbReference type="GO" id="GO:0004523">
    <property type="term" value="F:RNA-DNA hybrid ribonuclease activity"/>
    <property type="evidence" value="ECO:0007669"/>
    <property type="project" value="InterPro"/>
</dbReference>
<organism evidence="2 3">
    <name type="scientific">Guptibacillus hwajinpoensis</name>
    <dbReference type="NCBI Taxonomy" id="208199"/>
    <lineage>
        <taxon>Bacteria</taxon>
        <taxon>Bacillati</taxon>
        <taxon>Bacillota</taxon>
        <taxon>Bacilli</taxon>
        <taxon>Bacillales</taxon>
        <taxon>Guptibacillaceae</taxon>
        <taxon>Guptibacillus</taxon>
    </lineage>
</organism>
<name>A0A845EZD2_9BACL</name>
<dbReference type="EMBL" id="WMEY01000003">
    <property type="protein sequence ID" value="MYL63921.1"/>
    <property type="molecule type" value="Genomic_DNA"/>
</dbReference>
<evidence type="ECO:0000313" key="2">
    <source>
        <dbReference type="EMBL" id="MYL63921.1"/>
    </source>
</evidence>
<dbReference type="PROSITE" id="PS50879">
    <property type="entry name" value="RNASE_H_1"/>
    <property type="match status" value="1"/>
</dbReference>
<dbReference type="Pfam" id="PF13456">
    <property type="entry name" value="RVT_3"/>
    <property type="match status" value="1"/>
</dbReference>
<dbReference type="InterPro" id="IPR012337">
    <property type="entry name" value="RNaseH-like_sf"/>
</dbReference>
<reference evidence="2 3" key="1">
    <citation type="submission" date="2019-11" db="EMBL/GenBank/DDBJ databases">
        <title>Genome sequences of 17 halophilic strains isolated from different environments.</title>
        <authorList>
            <person name="Furrow R.E."/>
        </authorList>
    </citation>
    <scope>NUCLEOTIDE SEQUENCE [LARGE SCALE GENOMIC DNA]</scope>
    <source>
        <strain evidence="2 3">22506_14_FS</strain>
    </source>
</reference>
<accession>A0A845EZD2</accession>
<dbReference type="Proteomes" id="UP000447833">
    <property type="component" value="Unassembled WGS sequence"/>
</dbReference>
<dbReference type="InterPro" id="IPR036397">
    <property type="entry name" value="RNaseH_sf"/>
</dbReference>
<protein>
    <submittedName>
        <fullName evidence="2">Reverse transcriptase-like protein</fullName>
    </submittedName>
</protein>
<dbReference type="PANTHER" id="PTHR46387">
    <property type="entry name" value="POLYNUCLEOTIDYL TRANSFERASE, RIBONUCLEASE H-LIKE SUPERFAMILY PROTEIN"/>
    <property type="match status" value="1"/>
</dbReference>
<dbReference type="AlphaFoldDB" id="A0A845EZD2"/>
<gene>
    <name evidence="2" type="ORF">GLW07_11195</name>
</gene>
<comment type="caution">
    <text evidence="2">The sequence shown here is derived from an EMBL/GenBank/DDBJ whole genome shotgun (WGS) entry which is preliminary data.</text>
</comment>
<dbReference type="PANTHER" id="PTHR46387:SF2">
    <property type="entry name" value="RIBONUCLEASE HI"/>
    <property type="match status" value="1"/>
</dbReference>
<sequence length="133" mass="14766">MIEVYVDGASAGNPGPSGAGVFIKAEGSVIKSALPLGMLSNHEAEFEALIHALSICKEKQYRTLSIRTDSQLVSSAVDGRYVKNKNYLPYLTRCLELVDQFDLCFIKWIPSSKNKMADELARKAIQQNEQKEQ</sequence>
<evidence type="ECO:0000313" key="3">
    <source>
        <dbReference type="Proteomes" id="UP000447833"/>
    </source>
</evidence>
<evidence type="ECO:0000259" key="1">
    <source>
        <dbReference type="PROSITE" id="PS50879"/>
    </source>
</evidence>
<dbReference type="SUPFAM" id="SSF53098">
    <property type="entry name" value="Ribonuclease H-like"/>
    <property type="match status" value="1"/>
</dbReference>
<dbReference type="Gene3D" id="3.30.420.10">
    <property type="entry name" value="Ribonuclease H-like superfamily/Ribonuclease H"/>
    <property type="match status" value="1"/>
</dbReference>
<dbReference type="RefSeq" id="WP_098443543.1">
    <property type="nucleotide sequence ID" value="NZ_WMEY01000003.1"/>
</dbReference>